<dbReference type="PANTHER" id="PTHR23244">
    <property type="entry name" value="KELCH REPEAT DOMAIN"/>
    <property type="match status" value="1"/>
</dbReference>
<evidence type="ECO:0000313" key="3">
    <source>
        <dbReference type="Proteomes" id="UP000000598"/>
    </source>
</evidence>
<evidence type="ECO:0000256" key="1">
    <source>
        <dbReference type="SAM" id="MobiDB-lite"/>
    </source>
</evidence>
<dbReference type="SUPFAM" id="SSF117281">
    <property type="entry name" value="Kelch motif"/>
    <property type="match status" value="2"/>
</dbReference>
<dbReference type="eggNOG" id="ENOG502QV98">
    <property type="taxonomic scope" value="Eukaryota"/>
</dbReference>
<feature type="region of interest" description="Disordered" evidence="1">
    <location>
        <begin position="1"/>
        <end position="21"/>
    </location>
</feature>
<dbReference type="PANTHER" id="PTHR23244:SF471">
    <property type="entry name" value="GUANINE NUCLEOTIDE-BINDING PROTEIN SUBUNIT BETA 1-RELATED"/>
    <property type="match status" value="1"/>
</dbReference>
<dbReference type="Gene3D" id="2.120.10.80">
    <property type="entry name" value="Kelch-type beta propeller"/>
    <property type="match status" value="2"/>
</dbReference>
<feature type="region of interest" description="Disordered" evidence="1">
    <location>
        <begin position="415"/>
        <end position="446"/>
    </location>
</feature>
<reference evidence="2 3" key="1">
    <citation type="journal article" date="2004" name="Nature">
        <title>Genome evolution in yeasts.</title>
        <authorList>
            <consortium name="Genolevures"/>
            <person name="Dujon B."/>
            <person name="Sherman D."/>
            <person name="Fischer G."/>
            <person name="Durrens P."/>
            <person name="Casaregola S."/>
            <person name="Lafontaine I."/>
            <person name="de Montigny J."/>
            <person name="Marck C."/>
            <person name="Neuveglise C."/>
            <person name="Talla E."/>
            <person name="Goffard N."/>
            <person name="Frangeul L."/>
            <person name="Aigle M."/>
            <person name="Anthouard V."/>
            <person name="Babour A."/>
            <person name="Barbe V."/>
            <person name="Barnay S."/>
            <person name="Blanchin S."/>
            <person name="Beckerich J.M."/>
            <person name="Beyne E."/>
            <person name="Bleykasten C."/>
            <person name="Boisrame A."/>
            <person name="Boyer J."/>
            <person name="Cattolico L."/>
            <person name="Confanioleri F."/>
            <person name="de Daruvar A."/>
            <person name="Despons L."/>
            <person name="Fabre E."/>
            <person name="Fairhead C."/>
            <person name="Ferry-Dumazet H."/>
            <person name="Groppi A."/>
            <person name="Hantraye F."/>
            <person name="Hennequin C."/>
            <person name="Jauniaux N."/>
            <person name="Joyet P."/>
            <person name="Kachouri R."/>
            <person name="Kerrest A."/>
            <person name="Koszul R."/>
            <person name="Lemaire M."/>
            <person name="Lesur I."/>
            <person name="Ma L."/>
            <person name="Muller H."/>
            <person name="Nicaud J.M."/>
            <person name="Nikolski M."/>
            <person name="Oztas S."/>
            <person name="Ozier-Kalogeropoulos O."/>
            <person name="Pellenz S."/>
            <person name="Potier S."/>
            <person name="Richard G.F."/>
            <person name="Straub M.L."/>
            <person name="Suleau A."/>
            <person name="Swennene D."/>
            <person name="Tekaia F."/>
            <person name="Wesolowski-Louvel M."/>
            <person name="Westhof E."/>
            <person name="Wirth B."/>
            <person name="Zeniou-Meyer M."/>
            <person name="Zivanovic I."/>
            <person name="Bolotin-Fukuhara M."/>
            <person name="Thierry A."/>
            <person name="Bouchier C."/>
            <person name="Caudron B."/>
            <person name="Scarpelli C."/>
            <person name="Gaillardin C."/>
            <person name="Weissenbach J."/>
            <person name="Wincker P."/>
            <person name="Souciet J.L."/>
        </authorList>
    </citation>
    <scope>NUCLEOTIDE SEQUENCE [LARGE SCALE GENOMIC DNA]</scope>
    <source>
        <strain evidence="3">ATCC 8585 / CBS 2359 / DSM 70799 / NBRC 1267 / NRRL Y-1140 / WM37</strain>
    </source>
</reference>
<dbReference type="AlphaFoldDB" id="Q6CLU3"/>
<name>Q6CLU3_KLULA</name>
<proteinExistence type="predicted"/>
<dbReference type="KEGG" id="kla:KLLA0_F00374g"/>
<feature type="region of interest" description="Disordered" evidence="1">
    <location>
        <begin position="99"/>
        <end position="143"/>
    </location>
</feature>
<dbReference type="HOGENOM" id="CLU_015198_0_0_1"/>
<accession>Q6CLU3</accession>
<protein>
    <submittedName>
        <fullName evidence="2">KLLA0F00374p</fullName>
    </submittedName>
</protein>
<feature type="compositionally biased region" description="Low complexity" evidence="1">
    <location>
        <begin position="420"/>
        <end position="437"/>
    </location>
</feature>
<dbReference type="FunCoup" id="Q6CLU3">
    <property type="interactions" value="34"/>
</dbReference>
<dbReference type="InParanoid" id="Q6CLU3"/>
<dbReference type="InterPro" id="IPR015915">
    <property type="entry name" value="Kelch-typ_b-propeller"/>
</dbReference>
<evidence type="ECO:0000313" key="2">
    <source>
        <dbReference type="EMBL" id="CAG97803.1"/>
    </source>
</evidence>
<dbReference type="EMBL" id="CR382126">
    <property type="protein sequence ID" value="CAG97803.1"/>
    <property type="molecule type" value="Genomic_DNA"/>
</dbReference>
<dbReference type="STRING" id="284590.Q6CLU3"/>
<dbReference type="PaxDb" id="284590-Q6CLU3"/>
<keyword evidence="3" id="KW-1185">Reference proteome</keyword>
<sequence length="795" mass="90105">MEALDPLSQDPRPSEERAIKNDQPYHLNYEWNDVPSTFKTINKDGQYKQFSPIPYITSYIPTLNTPAATAELMKEEREVNLQKLRNYYHKEALDSLATRKDSYVSQSTNSPQSRSSRRRTSLSHRFSSWNMDRLPEEQKSTNSFSIDTTQENQATEAAKVYIKYRQKFSSNCDSFSSGEISEREENMWVPIARWQPSSPDMEPKLYTSYKIKLNVPYSETCPITITKLYPPIFSDTRVPALTYHSIVNLDSCLYIFGGMSPSYSFSEVSPDLSSFHVDGIKHLPPPLDETIINNPAMLPSNKLYTFSYTSTKWTEVNATGQIPPALVCVQGSILTDRHIFYYGGFEIKHEVSIDPKTNEYYIKKRAILNDTAYILDTLCYKFTKLQLVAQPTKYVKYPNTVPRFGHLQVSLKTHTHKSTRSSTSGTDSPPSSLSSSTAEKNSSTNTFEDPMMNFVSSSMALSSDNIISPTSSSSPGVYSILIMGGYREGGDGKFIPISDLWKVEVTVLSRGKRNFLKFADTALVTIISRLPQNAVDEAFLRDYYKKWPLPRGFMASYVVDTDSLSPKSMDADLLDRLMHNFKIVDNINDEPVVNEPMIPGRTMNSSTSPKRLNKSLIIHGGSANKFIHGDMWCYDLDEGTWTKLSLKAKDKETGELKIVEFPLTGHTFVHNKQITVVIGGLSQKDVDSSLYWKDYKYDEKHQHPMHDTDGTFTFISLPSRVIRNFEVVNIMNRARTKYTEDMPLSALRLSCNPIVYDQDYIWTVGGLITDTESCDVFLRGAISLVNLPLIDIPGV</sequence>
<dbReference type="Proteomes" id="UP000000598">
    <property type="component" value="Chromosome F"/>
</dbReference>
<feature type="compositionally biased region" description="Low complexity" evidence="1">
    <location>
        <begin position="105"/>
        <end position="114"/>
    </location>
</feature>
<gene>
    <name evidence="2" type="ORF">KLLA0_F00374g</name>
</gene>
<organism evidence="2 3">
    <name type="scientific">Kluyveromyces lactis (strain ATCC 8585 / CBS 2359 / DSM 70799 / NBRC 1267 / NRRL Y-1140 / WM37)</name>
    <name type="common">Yeast</name>
    <name type="synonym">Candida sphaerica</name>
    <dbReference type="NCBI Taxonomy" id="284590"/>
    <lineage>
        <taxon>Eukaryota</taxon>
        <taxon>Fungi</taxon>
        <taxon>Dikarya</taxon>
        <taxon>Ascomycota</taxon>
        <taxon>Saccharomycotina</taxon>
        <taxon>Saccharomycetes</taxon>
        <taxon>Saccharomycetales</taxon>
        <taxon>Saccharomycetaceae</taxon>
        <taxon>Kluyveromyces</taxon>
    </lineage>
</organism>